<dbReference type="InterPro" id="IPR014315">
    <property type="entry name" value="ABC_heterocyst_DevB"/>
</dbReference>
<sequence>MSLDLFLKPKNRLWSGIAIATLITGGTSFHVVSQFSPKPAIQPAETAPTVTRIAALGRLEPGSEVIRLSAPISLDGDRISELFVKQGDRVQKGQVIAVLDSRDRLQDALLQAREQVQVAQAKLAQVRAGAKTGEIEAQQATIERLQADRQGEIAAQTAEINRWQSEVRTAQAEFDRFNSLYKQGAIAASNLDSKRLALDTAQSQLRQAQVKQNQTANSLEAQLSEARATLNRIAEVRPVDVQTVATEVNSAIAAVKRAETELEQAYIRAPMAGQILKIHTRAGEKISESGIADLAQNDQMVAVAEVYQSDIANVKVGQRATITGQAFAGELQGTVSEIGLQVNQQQVFSNQPGENLDRRVIDVKIRLNPVASRKVSSLTNLQVQTSILLN</sequence>
<feature type="transmembrane region" description="Helical" evidence="4">
    <location>
        <begin position="12"/>
        <end position="32"/>
    </location>
</feature>
<dbReference type="EMBL" id="CP130144">
    <property type="protein sequence ID" value="WNZ44546.1"/>
    <property type="molecule type" value="Genomic_DNA"/>
</dbReference>
<evidence type="ECO:0000259" key="5">
    <source>
        <dbReference type="Pfam" id="PF25881"/>
    </source>
</evidence>
<gene>
    <name evidence="6" type="ORF">Q2T42_22360</name>
</gene>
<dbReference type="AlphaFoldDB" id="A0AA97AUQ8"/>
<dbReference type="Gene3D" id="2.40.50.100">
    <property type="match status" value="1"/>
</dbReference>
<feature type="domain" description="YbhG-like alpha-helical hairpin" evidence="5">
    <location>
        <begin position="148"/>
        <end position="232"/>
    </location>
</feature>
<dbReference type="PRINTS" id="PR01490">
    <property type="entry name" value="RTXTOXIND"/>
</dbReference>
<comment type="subcellular location">
    <subcellularLocation>
        <location evidence="1">Cell envelope</location>
    </subcellularLocation>
</comment>
<dbReference type="InterPro" id="IPR050465">
    <property type="entry name" value="UPF0194_transport"/>
</dbReference>
<dbReference type="Pfam" id="PF25881">
    <property type="entry name" value="HH_YBHG"/>
    <property type="match status" value="1"/>
</dbReference>
<dbReference type="PANTHER" id="PTHR32347">
    <property type="entry name" value="EFFLUX SYSTEM COMPONENT YKNX-RELATED"/>
    <property type="match status" value="1"/>
</dbReference>
<keyword evidence="4" id="KW-1133">Transmembrane helix</keyword>
<accession>A0AA97AUQ8</accession>
<reference evidence="6" key="1">
    <citation type="journal article" date="2023" name="Plants (Basel)">
        <title>Genomic Analysis of Leptolyngbya boryana CZ1 Reveals Efficient Carbon Fixation Modules.</title>
        <authorList>
            <person name="Bai X."/>
            <person name="Wang H."/>
            <person name="Cheng W."/>
            <person name="Wang J."/>
            <person name="Ma M."/>
            <person name="Hu H."/>
            <person name="Song Z."/>
            <person name="Ma H."/>
            <person name="Fan Y."/>
            <person name="Du C."/>
            <person name="Xu J."/>
        </authorList>
    </citation>
    <scope>NUCLEOTIDE SEQUENCE</scope>
    <source>
        <strain evidence="6">CZ1</strain>
    </source>
</reference>
<dbReference type="Gene3D" id="2.40.30.170">
    <property type="match status" value="1"/>
</dbReference>
<name>A0AA97AUQ8_LEPBY</name>
<evidence type="ECO:0000256" key="2">
    <source>
        <dbReference type="ARBA" id="ARBA00023054"/>
    </source>
</evidence>
<keyword evidence="2 3" id="KW-0175">Coiled coil</keyword>
<keyword evidence="4" id="KW-0812">Transmembrane</keyword>
<dbReference type="PANTHER" id="PTHR32347:SF27">
    <property type="entry name" value="RND EFFLUX PUMP MEMBRANE FUSION PROTEIN BARREL-SANDWICH DOMAIN-CONTAINING PROTEIN"/>
    <property type="match status" value="1"/>
</dbReference>
<reference evidence="6" key="2">
    <citation type="submission" date="2023-07" db="EMBL/GenBank/DDBJ databases">
        <authorList>
            <person name="Bai X.-H."/>
            <person name="Wang H.-H."/>
            <person name="Wang J."/>
            <person name="Ma M.-Y."/>
            <person name="Hu H.-H."/>
            <person name="Song Z.-L."/>
            <person name="Ma H.-G."/>
            <person name="Fan Y."/>
            <person name="Du C.-Y."/>
            <person name="Xu J.-C."/>
        </authorList>
    </citation>
    <scope>NUCLEOTIDE SEQUENCE</scope>
    <source>
        <strain evidence="6">CZ1</strain>
    </source>
</reference>
<evidence type="ECO:0000256" key="3">
    <source>
        <dbReference type="SAM" id="Coils"/>
    </source>
</evidence>
<proteinExistence type="predicted"/>
<evidence type="ECO:0000313" key="6">
    <source>
        <dbReference type="EMBL" id="WNZ44546.1"/>
    </source>
</evidence>
<evidence type="ECO:0000256" key="1">
    <source>
        <dbReference type="ARBA" id="ARBA00004196"/>
    </source>
</evidence>
<protein>
    <submittedName>
        <fullName evidence="6">ABC exporter membrane fusion protein</fullName>
    </submittedName>
</protein>
<organism evidence="6">
    <name type="scientific">Leptolyngbya boryana CZ1</name>
    <dbReference type="NCBI Taxonomy" id="3060204"/>
    <lineage>
        <taxon>Bacteria</taxon>
        <taxon>Bacillati</taxon>
        <taxon>Cyanobacteriota</taxon>
        <taxon>Cyanophyceae</taxon>
        <taxon>Leptolyngbyales</taxon>
        <taxon>Leptolyngbyaceae</taxon>
        <taxon>Leptolyngbya group</taxon>
        <taxon>Leptolyngbya</taxon>
    </lineage>
</organism>
<dbReference type="RefSeq" id="WP_316426601.1">
    <property type="nucleotide sequence ID" value="NZ_CP130144.1"/>
</dbReference>
<dbReference type="GO" id="GO:0030313">
    <property type="term" value="C:cell envelope"/>
    <property type="evidence" value="ECO:0007669"/>
    <property type="project" value="UniProtKB-SubCell"/>
</dbReference>
<dbReference type="SUPFAM" id="SSF111369">
    <property type="entry name" value="HlyD-like secretion proteins"/>
    <property type="match status" value="1"/>
</dbReference>
<dbReference type="NCBIfam" id="TIGR02971">
    <property type="entry name" value="heterocyst_DevB"/>
    <property type="match status" value="1"/>
</dbReference>
<evidence type="ECO:0000256" key="4">
    <source>
        <dbReference type="SAM" id="Phobius"/>
    </source>
</evidence>
<dbReference type="InterPro" id="IPR059052">
    <property type="entry name" value="HH_YbhG-like"/>
</dbReference>
<keyword evidence="4" id="KW-0472">Membrane</keyword>
<feature type="coiled-coil region" evidence="3">
    <location>
        <begin position="153"/>
        <end position="268"/>
    </location>
</feature>